<comment type="caution">
    <text evidence="3">The sequence shown here is derived from an EMBL/GenBank/DDBJ whole genome shotgun (WGS) entry which is preliminary data.</text>
</comment>
<evidence type="ECO:0000313" key="3">
    <source>
        <dbReference type="EMBL" id="CAI4012864.1"/>
    </source>
</evidence>
<name>A0A9P1DM47_9DINO</name>
<evidence type="ECO:0000313" key="5">
    <source>
        <dbReference type="Proteomes" id="UP001152797"/>
    </source>
</evidence>
<dbReference type="EMBL" id="CAMXCT030005613">
    <property type="protein sequence ID" value="CAL4800176.1"/>
    <property type="molecule type" value="Genomic_DNA"/>
</dbReference>
<evidence type="ECO:0000313" key="4">
    <source>
        <dbReference type="EMBL" id="CAL4800176.1"/>
    </source>
</evidence>
<reference evidence="4 5" key="2">
    <citation type="submission" date="2024-05" db="EMBL/GenBank/DDBJ databases">
        <authorList>
            <person name="Chen Y."/>
            <person name="Shah S."/>
            <person name="Dougan E. K."/>
            <person name="Thang M."/>
            <person name="Chan C."/>
        </authorList>
    </citation>
    <scope>NUCLEOTIDE SEQUENCE [LARGE SCALE GENOMIC DNA]</scope>
</reference>
<sequence>MNHQGRVKQTFHITDFGSSTAKERAASLLFTLPCAAAKGASAFHRAEDAERELRRLRLDRSEKEKQVQDLTRQLFDAERRASAVETSQVALPDLQQIQRQLGILSASAGLQGPMHEQPPETHPTGRTGQGQGPIDGPMQGFRAGPVPGTHQTTEELGDRATQLRARAEGLRCTAAED</sequence>
<keyword evidence="1" id="KW-0175">Coiled coil</keyword>
<organism evidence="3">
    <name type="scientific">Cladocopium goreaui</name>
    <dbReference type="NCBI Taxonomy" id="2562237"/>
    <lineage>
        <taxon>Eukaryota</taxon>
        <taxon>Sar</taxon>
        <taxon>Alveolata</taxon>
        <taxon>Dinophyceae</taxon>
        <taxon>Suessiales</taxon>
        <taxon>Symbiodiniaceae</taxon>
        <taxon>Cladocopium</taxon>
    </lineage>
</organism>
<gene>
    <name evidence="3" type="ORF">C1SCF055_LOCUS37887</name>
</gene>
<accession>A0A9P1DM47</accession>
<evidence type="ECO:0000256" key="1">
    <source>
        <dbReference type="SAM" id="Coils"/>
    </source>
</evidence>
<dbReference type="EMBL" id="CAMXCT010005613">
    <property type="protein sequence ID" value="CAI4012864.1"/>
    <property type="molecule type" value="Genomic_DNA"/>
</dbReference>
<reference evidence="3" key="1">
    <citation type="submission" date="2022-10" db="EMBL/GenBank/DDBJ databases">
        <authorList>
            <person name="Chen Y."/>
            <person name="Dougan E. K."/>
            <person name="Chan C."/>
            <person name="Rhodes N."/>
            <person name="Thang M."/>
        </authorList>
    </citation>
    <scope>NUCLEOTIDE SEQUENCE</scope>
</reference>
<keyword evidence="5" id="KW-1185">Reference proteome</keyword>
<evidence type="ECO:0000256" key="2">
    <source>
        <dbReference type="SAM" id="MobiDB-lite"/>
    </source>
</evidence>
<proteinExistence type="predicted"/>
<feature type="coiled-coil region" evidence="1">
    <location>
        <begin position="46"/>
        <end position="80"/>
    </location>
</feature>
<protein>
    <submittedName>
        <fullName evidence="3">Uncharacterized protein</fullName>
    </submittedName>
</protein>
<dbReference type="AlphaFoldDB" id="A0A9P1DM47"/>
<dbReference type="EMBL" id="CAMXCT020005613">
    <property type="protein sequence ID" value="CAL1166239.1"/>
    <property type="molecule type" value="Genomic_DNA"/>
</dbReference>
<dbReference type="Proteomes" id="UP001152797">
    <property type="component" value="Unassembled WGS sequence"/>
</dbReference>
<feature type="region of interest" description="Disordered" evidence="2">
    <location>
        <begin position="109"/>
        <end position="161"/>
    </location>
</feature>